<dbReference type="GO" id="GO:0009881">
    <property type="term" value="F:photoreceptor activity"/>
    <property type="evidence" value="ECO:0007669"/>
    <property type="project" value="UniProtKB-KW"/>
</dbReference>
<dbReference type="InterPro" id="IPR000276">
    <property type="entry name" value="GPCR_Rhodpsn"/>
</dbReference>
<feature type="domain" description="G-protein coupled receptors family 1 profile" evidence="15">
    <location>
        <begin position="36"/>
        <end position="290"/>
    </location>
</feature>
<accession>A0A8C0ZBX0</accession>
<protein>
    <submittedName>
        <fullName evidence="16">Opsin-5-like</fullName>
    </submittedName>
</protein>
<dbReference type="PANTHER" id="PTHR24240">
    <property type="entry name" value="OPSIN"/>
    <property type="match status" value="1"/>
</dbReference>
<evidence type="ECO:0000256" key="14">
    <source>
        <dbReference type="SAM" id="Phobius"/>
    </source>
</evidence>
<dbReference type="AlphaFoldDB" id="A0A8C0ZBX0"/>
<evidence type="ECO:0000256" key="11">
    <source>
        <dbReference type="ARBA" id="ARBA00023170"/>
    </source>
</evidence>
<evidence type="ECO:0000256" key="8">
    <source>
        <dbReference type="ARBA" id="ARBA00023040"/>
    </source>
</evidence>
<reference evidence="16" key="1">
    <citation type="submission" date="2025-08" db="UniProtKB">
        <authorList>
            <consortium name="Ensembl"/>
        </authorList>
    </citation>
    <scope>IDENTIFICATION</scope>
</reference>
<name>A0A8C0ZBX0_CYACU</name>
<evidence type="ECO:0000256" key="4">
    <source>
        <dbReference type="ARBA" id="ARBA00022692"/>
    </source>
</evidence>
<comment type="subcellular location">
    <subcellularLocation>
        <location evidence="1">Membrane</location>
        <topology evidence="1">Multi-pass membrane protein</topology>
    </subcellularLocation>
</comment>
<sequence length="420" mass="45511">MGNESNTSAFTSTLSETEDLIFGTLYLVFGIISLSGNSLLLLVAHQKRSLLKPAEFFIVNLAISDLSMTVTLFPLATSSFFAHRWLFGQALCTLYAFCGVLFGLGSLGSLAVLSAVCCLKICFPAYGSRFSRRHAVGLLLAVWAYALAFATAPLARWGGYGPEPYGTACCITWEASSREATLYILALFIFCYVLPCLLILLSYALILWTVWESRRALRQHTAPRRNSQHCHLLLLQLSVAVCLGFLAAWTPYAVVALWALLGDASQVPALAFVLSAVCAKSSTLYNPLVYLLFKPNFHKFLSKDRVLLQALRTLLCCGCRGAALQPFPSPGLGGRPSARRSCADALERFSSFPGSCTPPRGPGSLAQPGPLAVLQEATANYRNPTATGFSQRKETTISNAVLCCHRPPLPQNHAIIGTID</sequence>
<evidence type="ECO:0000256" key="6">
    <source>
        <dbReference type="ARBA" id="ARBA00022989"/>
    </source>
</evidence>
<evidence type="ECO:0000256" key="10">
    <source>
        <dbReference type="ARBA" id="ARBA00023157"/>
    </source>
</evidence>
<dbReference type="SUPFAM" id="SSF81321">
    <property type="entry name" value="Family A G protein-coupled receptor-like"/>
    <property type="match status" value="1"/>
</dbReference>
<evidence type="ECO:0000256" key="7">
    <source>
        <dbReference type="ARBA" id="ARBA00022991"/>
    </source>
</evidence>
<dbReference type="InterPro" id="IPR027430">
    <property type="entry name" value="Retinal_BS"/>
</dbReference>
<dbReference type="Pfam" id="PF00001">
    <property type="entry name" value="7tm_1"/>
    <property type="match status" value="1"/>
</dbReference>
<dbReference type="PROSITE" id="PS00238">
    <property type="entry name" value="OPSIN"/>
    <property type="match status" value="1"/>
</dbReference>
<dbReference type="Gene3D" id="1.20.1070.10">
    <property type="entry name" value="Rhodopsin 7-helix transmembrane proteins"/>
    <property type="match status" value="1"/>
</dbReference>
<evidence type="ECO:0000256" key="1">
    <source>
        <dbReference type="ARBA" id="ARBA00004141"/>
    </source>
</evidence>
<keyword evidence="12" id="KW-0325">Glycoprotein</keyword>
<dbReference type="InterPro" id="IPR050125">
    <property type="entry name" value="GPCR_opsins"/>
</dbReference>
<feature type="transmembrane region" description="Helical" evidence="14">
    <location>
        <begin position="94"/>
        <end position="123"/>
    </location>
</feature>
<evidence type="ECO:0000313" key="16">
    <source>
        <dbReference type="Ensembl" id="ENSCCEP00000009330.1"/>
    </source>
</evidence>
<feature type="transmembrane region" description="Helical" evidence="14">
    <location>
        <begin position="267"/>
        <end position="293"/>
    </location>
</feature>
<feature type="transmembrane region" description="Helical" evidence="14">
    <location>
        <begin position="182"/>
        <end position="211"/>
    </location>
</feature>
<keyword evidence="2" id="KW-0600">Photoreceptor protein</keyword>
<dbReference type="Ensembl" id="ENSCCET00000014768.1">
    <property type="protein sequence ID" value="ENSCCEP00000009330.1"/>
    <property type="gene ID" value="ENSCCEG00000009467.1"/>
</dbReference>
<dbReference type="GO" id="GO:0016020">
    <property type="term" value="C:membrane"/>
    <property type="evidence" value="ECO:0007669"/>
    <property type="project" value="UniProtKB-SubCell"/>
</dbReference>
<evidence type="ECO:0000256" key="3">
    <source>
        <dbReference type="ARBA" id="ARBA00022606"/>
    </source>
</evidence>
<keyword evidence="10" id="KW-1015">Disulfide bond</keyword>
<keyword evidence="13" id="KW-0807">Transducer</keyword>
<feature type="transmembrane region" description="Helical" evidence="14">
    <location>
        <begin position="56"/>
        <end position="82"/>
    </location>
</feature>
<dbReference type="FunFam" id="1.20.1070.10:FF:000219">
    <property type="entry name" value="Opsin 5-like 2"/>
    <property type="match status" value="1"/>
</dbReference>
<dbReference type="GO" id="GO:0007601">
    <property type="term" value="P:visual perception"/>
    <property type="evidence" value="ECO:0007669"/>
    <property type="project" value="InterPro"/>
</dbReference>
<keyword evidence="5" id="KW-0681">Retinal protein</keyword>
<keyword evidence="7" id="KW-0157">Chromophore</keyword>
<reference evidence="16" key="2">
    <citation type="submission" date="2025-09" db="UniProtKB">
        <authorList>
            <consortium name="Ensembl"/>
        </authorList>
    </citation>
    <scope>IDENTIFICATION</scope>
</reference>
<evidence type="ECO:0000256" key="12">
    <source>
        <dbReference type="ARBA" id="ARBA00023180"/>
    </source>
</evidence>
<evidence type="ECO:0000256" key="2">
    <source>
        <dbReference type="ARBA" id="ARBA00022543"/>
    </source>
</evidence>
<feature type="transmembrane region" description="Helical" evidence="14">
    <location>
        <begin position="232"/>
        <end position="261"/>
    </location>
</feature>
<feature type="transmembrane region" description="Helical" evidence="14">
    <location>
        <begin position="135"/>
        <end position="155"/>
    </location>
</feature>
<keyword evidence="6 14" id="KW-1133">Transmembrane helix</keyword>
<dbReference type="InterPro" id="IPR002962">
    <property type="entry name" value="Peropsin"/>
</dbReference>
<keyword evidence="9 14" id="KW-0472">Membrane</keyword>
<evidence type="ECO:0000256" key="13">
    <source>
        <dbReference type="ARBA" id="ARBA00023224"/>
    </source>
</evidence>
<organism evidence="16 17">
    <name type="scientific">Cyanistes caeruleus</name>
    <name type="common">Eurasian blue tit</name>
    <name type="synonym">Parus caeruleus</name>
    <dbReference type="NCBI Taxonomy" id="156563"/>
    <lineage>
        <taxon>Eukaryota</taxon>
        <taxon>Metazoa</taxon>
        <taxon>Chordata</taxon>
        <taxon>Craniata</taxon>
        <taxon>Vertebrata</taxon>
        <taxon>Euteleostomi</taxon>
        <taxon>Archelosauria</taxon>
        <taxon>Archosauria</taxon>
        <taxon>Dinosauria</taxon>
        <taxon>Saurischia</taxon>
        <taxon>Theropoda</taxon>
        <taxon>Coelurosauria</taxon>
        <taxon>Aves</taxon>
        <taxon>Neognathae</taxon>
        <taxon>Neoaves</taxon>
        <taxon>Telluraves</taxon>
        <taxon>Australaves</taxon>
        <taxon>Passeriformes</taxon>
        <taxon>Paridae</taxon>
        <taxon>Cyanistes</taxon>
    </lineage>
</organism>
<evidence type="ECO:0000256" key="5">
    <source>
        <dbReference type="ARBA" id="ARBA00022925"/>
    </source>
</evidence>
<proteinExistence type="predicted"/>
<dbReference type="PRINTS" id="PR01244">
    <property type="entry name" value="PEROPSIN"/>
</dbReference>
<evidence type="ECO:0000259" key="15">
    <source>
        <dbReference type="PROSITE" id="PS50262"/>
    </source>
</evidence>
<keyword evidence="17" id="KW-1185">Reference proteome</keyword>
<feature type="transmembrane region" description="Helical" evidence="14">
    <location>
        <begin position="20"/>
        <end position="44"/>
    </location>
</feature>
<keyword evidence="8" id="KW-0297">G-protein coupled receptor</keyword>
<dbReference type="GO" id="GO:0004930">
    <property type="term" value="F:G protein-coupled receptor activity"/>
    <property type="evidence" value="ECO:0007669"/>
    <property type="project" value="UniProtKB-KW"/>
</dbReference>
<dbReference type="PROSITE" id="PS50262">
    <property type="entry name" value="G_PROTEIN_RECEP_F1_2"/>
    <property type="match status" value="1"/>
</dbReference>
<keyword evidence="11" id="KW-0675">Receptor</keyword>
<dbReference type="GO" id="GO:0007602">
    <property type="term" value="P:phototransduction"/>
    <property type="evidence" value="ECO:0007669"/>
    <property type="project" value="UniProtKB-KW"/>
</dbReference>
<dbReference type="PRINTS" id="PR00237">
    <property type="entry name" value="GPCRRHODOPSN"/>
</dbReference>
<dbReference type="InterPro" id="IPR017452">
    <property type="entry name" value="GPCR_Rhodpsn_7TM"/>
</dbReference>
<keyword evidence="4 14" id="KW-0812">Transmembrane</keyword>
<keyword evidence="3" id="KW-0716">Sensory transduction</keyword>
<evidence type="ECO:0000256" key="9">
    <source>
        <dbReference type="ARBA" id="ARBA00023136"/>
    </source>
</evidence>
<evidence type="ECO:0000313" key="17">
    <source>
        <dbReference type="Proteomes" id="UP000694410"/>
    </source>
</evidence>
<gene>
    <name evidence="16" type="primary">LOC111938418</name>
</gene>
<dbReference type="Proteomes" id="UP000694410">
    <property type="component" value="Unplaced"/>
</dbReference>